<dbReference type="GO" id="GO:0006629">
    <property type="term" value="P:lipid metabolic process"/>
    <property type="evidence" value="ECO:0007669"/>
    <property type="project" value="InterPro"/>
</dbReference>
<name>A0A3D9FKA9_9FLAO</name>
<dbReference type="PROSITE" id="PS51704">
    <property type="entry name" value="GP_PDE"/>
    <property type="match status" value="1"/>
</dbReference>
<evidence type="ECO:0000313" key="4">
    <source>
        <dbReference type="Proteomes" id="UP000257004"/>
    </source>
</evidence>
<protein>
    <submittedName>
        <fullName evidence="3">Glycerophosphoryl diester phosphodiesterase</fullName>
    </submittedName>
</protein>
<dbReference type="InterPro" id="IPR030395">
    <property type="entry name" value="GP_PDE_dom"/>
</dbReference>
<dbReference type="InterPro" id="IPR017946">
    <property type="entry name" value="PLC-like_Pdiesterase_TIM-brl"/>
</dbReference>
<feature type="signal peptide" evidence="1">
    <location>
        <begin position="1"/>
        <end position="18"/>
    </location>
</feature>
<dbReference type="OrthoDB" id="384721at2"/>
<evidence type="ECO:0000256" key="1">
    <source>
        <dbReference type="SAM" id="SignalP"/>
    </source>
</evidence>
<evidence type="ECO:0000259" key="2">
    <source>
        <dbReference type="PROSITE" id="PS51704"/>
    </source>
</evidence>
<organism evidence="3 4">
    <name type="scientific">Flavobacterium cutihirudinis</name>
    <dbReference type="NCBI Taxonomy" id="1265740"/>
    <lineage>
        <taxon>Bacteria</taxon>
        <taxon>Pseudomonadati</taxon>
        <taxon>Bacteroidota</taxon>
        <taxon>Flavobacteriia</taxon>
        <taxon>Flavobacteriales</taxon>
        <taxon>Flavobacteriaceae</taxon>
        <taxon>Flavobacterium</taxon>
    </lineage>
</organism>
<keyword evidence="4" id="KW-1185">Reference proteome</keyword>
<keyword evidence="1" id="KW-0732">Signal</keyword>
<evidence type="ECO:0000313" key="3">
    <source>
        <dbReference type="EMBL" id="RED19614.1"/>
    </source>
</evidence>
<dbReference type="PROSITE" id="PS51257">
    <property type="entry name" value="PROKAR_LIPOPROTEIN"/>
    <property type="match status" value="1"/>
</dbReference>
<reference evidence="3 4" key="1">
    <citation type="submission" date="2018-07" db="EMBL/GenBank/DDBJ databases">
        <title>Genomic Encyclopedia of Archaeal and Bacterial Type Strains, Phase II (KMG-II): from individual species to whole genera.</title>
        <authorList>
            <person name="Goeker M."/>
        </authorList>
    </citation>
    <scope>NUCLEOTIDE SEQUENCE [LARGE SCALE GENOMIC DNA]</scope>
    <source>
        <strain evidence="3 4">DSM 25795</strain>
    </source>
</reference>
<dbReference type="SUPFAM" id="SSF51695">
    <property type="entry name" value="PLC-like phosphodiesterases"/>
    <property type="match status" value="1"/>
</dbReference>
<dbReference type="EMBL" id="QRDQ01000012">
    <property type="protein sequence ID" value="RED19614.1"/>
    <property type="molecule type" value="Genomic_DNA"/>
</dbReference>
<dbReference type="PANTHER" id="PTHR46211:SF1">
    <property type="entry name" value="GLYCEROPHOSPHODIESTER PHOSPHODIESTERASE, CYTOPLASMIC"/>
    <property type="match status" value="1"/>
</dbReference>
<accession>A0A3D9FKA9</accession>
<dbReference type="Proteomes" id="UP000257004">
    <property type="component" value="Unassembled WGS sequence"/>
</dbReference>
<comment type="caution">
    <text evidence="3">The sequence shown here is derived from an EMBL/GenBank/DDBJ whole genome shotgun (WGS) entry which is preliminary data.</text>
</comment>
<dbReference type="AlphaFoldDB" id="A0A3D9FKA9"/>
<dbReference type="GO" id="GO:0008081">
    <property type="term" value="F:phosphoric diester hydrolase activity"/>
    <property type="evidence" value="ECO:0007669"/>
    <property type="project" value="InterPro"/>
</dbReference>
<gene>
    <name evidence="3" type="ORF">BD847_3901</name>
</gene>
<dbReference type="RefSeq" id="WP_115889842.1">
    <property type="nucleotide sequence ID" value="NZ_QRDQ01000012.1"/>
</dbReference>
<dbReference type="Pfam" id="PF03009">
    <property type="entry name" value="GDPD"/>
    <property type="match status" value="1"/>
</dbReference>
<dbReference type="PANTHER" id="PTHR46211">
    <property type="entry name" value="GLYCEROPHOSPHORYL DIESTER PHOSPHODIESTERASE"/>
    <property type="match status" value="1"/>
</dbReference>
<feature type="chain" id="PRO_5017800661" evidence="1">
    <location>
        <begin position="19"/>
        <end position="288"/>
    </location>
</feature>
<dbReference type="Gene3D" id="3.20.20.190">
    <property type="entry name" value="Phosphatidylinositol (PI) phosphodiesterase"/>
    <property type="match status" value="1"/>
</dbReference>
<proteinExistence type="predicted"/>
<sequence>MKYFYFFFFIILFTSCEASENSDQEPPLPESLPETISNKWYEKGKDSIKIIAHGGASAYEPFNSLRAFKKAFELHADAIELDLMNSKDDSIMVFHDLNTKRYTGADYNVVQTSANALRRLDIGNGEKMPFLTEVFEVLPKGKKIYLEIKWWEEPSSRRNANLLNKLIGQIEKSGRAEDCVIVCLDFDYLIRIKMKKPNIKCFLTTYDKDLLKKVSLVLPKYNIQGCSVMSNLISSDLSESLKVNNVFLFGWTIDDGNLALDVCKKYKVNGIYTNKPDIIWRSLNELKK</sequence>
<feature type="domain" description="GP-PDE" evidence="2">
    <location>
        <begin position="48"/>
        <end position="283"/>
    </location>
</feature>